<proteinExistence type="predicted"/>
<keyword evidence="2" id="KW-1185">Reference proteome</keyword>
<sequence length="176" mass="20299">MSSFGKEQSMFTLKSYNHSLLLQIEDNGILAATADPFESLGRPNVYFYVETAADLELDRLQYQFKPYSQSDKYIAVINGEIALKTKSECTESERSFYIHHENGDYMSFFVYTAGTTYYLFCEYNGLLGASRTKPERAAWFHMLPKDQETVLFESKELLFATNSFIDIMTEITLVEE</sequence>
<reference evidence="1" key="1">
    <citation type="submission" date="2020-04" db="EMBL/GenBank/DDBJ databases">
        <authorList>
            <person name="Alioto T."/>
            <person name="Alioto T."/>
            <person name="Gomez Garrido J."/>
        </authorList>
    </citation>
    <scope>NUCLEOTIDE SEQUENCE</scope>
    <source>
        <strain evidence="1">A484AB</strain>
    </source>
</reference>
<gene>
    <name evidence="1" type="ORF">PACLA_8A081298</name>
</gene>
<comment type="caution">
    <text evidence="1">The sequence shown here is derived from an EMBL/GenBank/DDBJ whole genome shotgun (WGS) entry which is preliminary data.</text>
</comment>
<name>A0A6S7GQR5_PARCT</name>
<dbReference type="EMBL" id="CACRXK020001950">
    <property type="protein sequence ID" value="CAB3991956.1"/>
    <property type="molecule type" value="Genomic_DNA"/>
</dbReference>
<evidence type="ECO:0000313" key="1">
    <source>
        <dbReference type="EMBL" id="CAB3991956.1"/>
    </source>
</evidence>
<evidence type="ECO:0000313" key="2">
    <source>
        <dbReference type="Proteomes" id="UP001152795"/>
    </source>
</evidence>
<protein>
    <submittedName>
        <fullName evidence="1">Uncharacterized protein</fullName>
    </submittedName>
</protein>
<dbReference type="Proteomes" id="UP001152795">
    <property type="component" value="Unassembled WGS sequence"/>
</dbReference>
<dbReference type="AlphaFoldDB" id="A0A6S7GQR5"/>
<accession>A0A6S7GQR5</accession>
<organism evidence="1 2">
    <name type="scientific">Paramuricea clavata</name>
    <name type="common">Red gorgonian</name>
    <name type="synonym">Violescent sea-whip</name>
    <dbReference type="NCBI Taxonomy" id="317549"/>
    <lineage>
        <taxon>Eukaryota</taxon>
        <taxon>Metazoa</taxon>
        <taxon>Cnidaria</taxon>
        <taxon>Anthozoa</taxon>
        <taxon>Octocorallia</taxon>
        <taxon>Malacalcyonacea</taxon>
        <taxon>Plexauridae</taxon>
        <taxon>Paramuricea</taxon>
    </lineage>
</organism>
<dbReference type="OrthoDB" id="10508947at2759"/>